<dbReference type="PANTHER" id="PTHR22726:SF1">
    <property type="entry name" value="METALLOENDOPEPTIDASE OMA1, MITOCHONDRIAL"/>
    <property type="match status" value="1"/>
</dbReference>
<proteinExistence type="predicted"/>
<reference evidence="10 11" key="1">
    <citation type="submission" date="2021-03" db="EMBL/GenBank/DDBJ databases">
        <authorList>
            <person name="So Y."/>
        </authorList>
    </citation>
    <scope>NUCLEOTIDE SEQUENCE [LARGE SCALE GENOMIC DNA]</scope>
    <source>
        <strain evidence="10 11">SSH11</strain>
    </source>
</reference>
<dbReference type="Pfam" id="PF13432">
    <property type="entry name" value="TPR_16"/>
    <property type="match status" value="1"/>
</dbReference>
<dbReference type="GO" id="GO:0008237">
    <property type="term" value="F:metallopeptidase activity"/>
    <property type="evidence" value="ECO:0007669"/>
    <property type="project" value="UniProtKB-KW"/>
</dbReference>
<evidence type="ECO:0000256" key="6">
    <source>
        <dbReference type="ARBA" id="ARBA00023049"/>
    </source>
</evidence>
<organism evidence="10 11">
    <name type="scientific">Pararoseomonas baculiformis</name>
    <dbReference type="NCBI Taxonomy" id="2820812"/>
    <lineage>
        <taxon>Bacteria</taxon>
        <taxon>Pseudomonadati</taxon>
        <taxon>Pseudomonadota</taxon>
        <taxon>Alphaproteobacteria</taxon>
        <taxon>Acetobacterales</taxon>
        <taxon>Acetobacteraceae</taxon>
        <taxon>Pararoseomonas</taxon>
    </lineage>
</organism>
<keyword evidence="8" id="KW-0732">Signal</keyword>
<feature type="signal peptide" evidence="8">
    <location>
        <begin position="1"/>
        <end position="32"/>
    </location>
</feature>
<evidence type="ECO:0000256" key="4">
    <source>
        <dbReference type="ARBA" id="ARBA00022801"/>
    </source>
</evidence>
<keyword evidence="6 10" id="KW-0482">Metalloprotease</keyword>
<evidence type="ECO:0000313" key="11">
    <source>
        <dbReference type="Proteomes" id="UP000681594"/>
    </source>
</evidence>
<gene>
    <name evidence="10" type="ORF">J8J14_05160</name>
</gene>
<protein>
    <submittedName>
        <fullName evidence="10">M48 family metalloprotease</fullName>
        <ecNumber evidence="10">3.4.24.-</ecNumber>
    </submittedName>
</protein>
<dbReference type="Gene3D" id="3.30.2010.10">
    <property type="entry name" value="Metalloproteases ('zincins'), catalytic domain"/>
    <property type="match status" value="1"/>
</dbReference>
<evidence type="ECO:0000256" key="5">
    <source>
        <dbReference type="ARBA" id="ARBA00022833"/>
    </source>
</evidence>
<keyword evidence="3" id="KW-0479">Metal-binding</keyword>
<keyword evidence="2" id="KW-0645">Protease</keyword>
<dbReference type="InterPro" id="IPR011990">
    <property type="entry name" value="TPR-like_helical_dom_sf"/>
</dbReference>
<dbReference type="Proteomes" id="UP000681594">
    <property type="component" value="Unassembled WGS sequence"/>
</dbReference>
<evidence type="ECO:0000313" key="10">
    <source>
        <dbReference type="EMBL" id="MBP0444160.1"/>
    </source>
</evidence>
<evidence type="ECO:0000256" key="2">
    <source>
        <dbReference type="ARBA" id="ARBA00022670"/>
    </source>
</evidence>
<evidence type="ECO:0000256" key="3">
    <source>
        <dbReference type="ARBA" id="ARBA00022723"/>
    </source>
</evidence>
<dbReference type="CDD" id="cd07324">
    <property type="entry name" value="M48C_Oma1-like"/>
    <property type="match status" value="1"/>
</dbReference>
<evidence type="ECO:0000259" key="9">
    <source>
        <dbReference type="Pfam" id="PF01435"/>
    </source>
</evidence>
<evidence type="ECO:0000256" key="8">
    <source>
        <dbReference type="SAM" id="SignalP"/>
    </source>
</evidence>
<dbReference type="RefSeq" id="WP_209378399.1">
    <property type="nucleotide sequence ID" value="NZ_JAGIZB010000004.1"/>
</dbReference>
<keyword evidence="5" id="KW-0862">Zinc</keyword>
<dbReference type="InterPro" id="IPR051156">
    <property type="entry name" value="Mito/Outer_Membr_Metalloprot"/>
</dbReference>
<feature type="domain" description="Peptidase M48" evidence="9">
    <location>
        <begin position="54"/>
        <end position="242"/>
    </location>
</feature>
<evidence type="ECO:0000256" key="7">
    <source>
        <dbReference type="SAM" id="MobiDB-lite"/>
    </source>
</evidence>
<dbReference type="EMBL" id="JAGIZB010000004">
    <property type="protein sequence ID" value="MBP0444160.1"/>
    <property type="molecule type" value="Genomic_DNA"/>
</dbReference>
<keyword evidence="4 10" id="KW-0378">Hydrolase</keyword>
<sequence>MRKPLALAIWFRAIPAAVLVMAAFLAPGMAQAQGGGGAGGRTPLAIIRDAETENLVRSFLDPLLAAAGVDRRLVELTLVQDRAINAFVAQDNRLFIHTGLIQQAESAGELAGVIAHEVGHIAGGHLARLPEEMRLAVLRSVAAMLLGAGAGVAARSSDAAMGLILGGQTSAMGAFYAFTRTQEQSADQAGLVLLNRLGWSGHGLERLLRRLLDQELLAVGRQDPYFRTHPLSRDRLEFVREELARNRASGPGLPPALETAFTMVRAKLNGFIDAPAASWRRYLNDDTAPGRYARAIAQYRSGRTDAALDILEPALREQPSNPYLLEFKGQVLFEGGRPREAIAPLAAATRLAPNEPLIRAAYGRALMEGGGDRETLRRAVAELQAAARQDRENGFTWGQLATAYARLDDLPNAELALAEKAVAEGDTAEARFRAARAEKGLPAGPARVRAADLRNAVRRDNLTSDERRAEDALRRRDRNSR</sequence>
<dbReference type="InterPro" id="IPR001915">
    <property type="entry name" value="Peptidase_M48"/>
</dbReference>
<accession>A0ABS4AC80</accession>
<dbReference type="Gene3D" id="1.25.40.10">
    <property type="entry name" value="Tetratricopeptide repeat domain"/>
    <property type="match status" value="1"/>
</dbReference>
<evidence type="ECO:0000256" key="1">
    <source>
        <dbReference type="ARBA" id="ARBA00001947"/>
    </source>
</evidence>
<comment type="caution">
    <text evidence="10">The sequence shown here is derived from an EMBL/GenBank/DDBJ whole genome shotgun (WGS) entry which is preliminary data.</text>
</comment>
<comment type="cofactor">
    <cofactor evidence="1">
        <name>Zn(2+)</name>
        <dbReference type="ChEBI" id="CHEBI:29105"/>
    </cofactor>
</comment>
<dbReference type="SUPFAM" id="SSF48452">
    <property type="entry name" value="TPR-like"/>
    <property type="match status" value="1"/>
</dbReference>
<keyword evidence="11" id="KW-1185">Reference proteome</keyword>
<feature type="region of interest" description="Disordered" evidence="7">
    <location>
        <begin position="458"/>
        <end position="481"/>
    </location>
</feature>
<dbReference type="PANTHER" id="PTHR22726">
    <property type="entry name" value="METALLOENDOPEPTIDASE OMA1"/>
    <property type="match status" value="1"/>
</dbReference>
<name>A0ABS4AC80_9PROT</name>
<dbReference type="EC" id="3.4.24.-" evidence="10"/>
<dbReference type="Pfam" id="PF01435">
    <property type="entry name" value="Peptidase_M48"/>
    <property type="match status" value="1"/>
</dbReference>
<feature type="chain" id="PRO_5045443226" evidence="8">
    <location>
        <begin position="33"/>
        <end position="481"/>
    </location>
</feature>